<dbReference type="InParanoid" id="A0A3N4LD52"/>
<dbReference type="GO" id="GO:0008168">
    <property type="term" value="F:methyltransferase activity"/>
    <property type="evidence" value="ECO:0007669"/>
    <property type="project" value="InterPro"/>
</dbReference>
<reference evidence="3 4" key="1">
    <citation type="journal article" date="2018" name="Nat. Ecol. Evol.">
        <title>Pezizomycetes genomes reveal the molecular basis of ectomycorrhizal truffle lifestyle.</title>
        <authorList>
            <person name="Murat C."/>
            <person name="Payen T."/>
            <person name="Noel B."/>
            <person name="Kuo A."/>
            <person name="Morin E."/>
            <person name="Chen J."/>
            <person name="Kohler A."/>
            <person name="Krizsan K."/>
            <person name="Balestrini R."/>
            <person name="Da Silva C."/>
            <person name="Montanini B."/>
            <person name="Hainaut M."/>
            <person name="Levati E."/>
            <person name="Barry K.W."/>
            <person name="Belfiori B."/>
            <person name="Cichocki N."/>
            <person name="Clum A."/>
            <person name="Dockter R.B."/>
            <person name="Fauchery L."/>
            <person name="Guy J."/>
            <person name="Iotti M."/>
            <person name="Le Tacon F."/>
            <person name="Lindquist E.A."/>
            <person name="Lipzen A."/>
            <person name="Malagnac F."/>
            <person name="Mello A."/>
            <person name="Molinier V."/>
            <person name="Miyauchi S."/>
            <person name="Poulain J."/>
            <person name="Riccioni C."/>
            <person name="Rubini A."/>
            <person name="Sitrit Y."/>
            <person name="Splivallo R."/>
            <person name="Traeger S."/>
            <person name="Wang M."/>
            <person name="Zifcakova L."/>
            <person name="Wipf D."/>
            <person name="Zambonelli A."/>
            <person name="Paolocci F."/>
            <person name="Nowrousian M."/>
            <person name="Ottonello S."/>
            <person name="Baldrian P."/>
            <person name="Spatafora J.W."/>
            <person name="Henrissat B."/>
            <person name="Nagy L.G."/>
            <person name="Aury J.M."/>
            <person name="Wincker P."/>
            <person name="Grigoriev I.V."/>
            <person name="Bonfante P."/>
            <person name="Martin F.M."/>
        </authorList>
    </citation>
    <scope>NUCLEOTIDE SEQUENCE [LARGE SCALE GENOMIC DNA]</scope>
    <source>
        <strain evidence="3 4">ATCC MYA-4762</strain>
    </source>
</reference>
<dbReference type="OrthoDB" id="61116at2759"/>
<evidence type="ECO:0000313" key="4">
    <source>
        <dbReference type="Proteomes" id="UP000267821"/>
    </source>
</evidence>
<proteinExistence type="inferred from homology"/>
<gene>
    <name evidence="3" type="ORF">L211DRAFT_632847</name>
</gene>
<evidence type="ECO:0000313" key="3">
    <source>
        <dbReference type="EMBL" id="RPB19399.1"/>
    </source>
</evidence>
<dbReference type="InterPro" id="IPR002052">
    <property type="entry name" value="DNA_methylase_N6_adenine_CS"/>
</dbReference>
<organism evidence="3 4">
    <name type="scientific">Terfezia boudieri ATCC MYA-4762</name>
    <dbReference type="NCBI Taxonomy" id="1051890"/>
    <lineage>
        <taxon>Eukaryota</taxon>
        <taxon>Fungi</taxon>
        <taxon>Dikarya</taxon>
        <taxon>Ascomycota</taxon>
        <taxon>Pezizomycotina</taxon>
        <taxon>Pezizomycetes</taxon>
        <taxon>Pezizales</taxon>
        <taxon>Pezizaceae</taxon>
        <taxon>Terfezia</taxon>
    </lineage>
</organism>
<dbReference type="GO" id="GO:0005634">
    <property type="term" value="C:nucleus"/>
    <property type="evidence" value="ECO:0007669"/>
    <property type="project" value="TreeGrafter"/>
</dbReference>
<dbReference type="PANTHER" id="PTHR12829">
    <property type="entry name" value="N6-ADENOSINE-METHYLTRANSFERASE"/>
    <property type="match status" value="1"/>
</dbReference>
<keyword evidence="4" id="KW-1185">Reference proteome</keyword>
<protein>
    <submittedName>
        <fullName evidence="3">MT-A70-domain-containing protein</fullName>
    </submittedName>
</protein>
<dbReference type="PANTHER" id="PTHR12829:SF4">
    <property type="entry name" value="N(6)-ADENINE-SPECIFIC METHYLTRANSFERASE METTL4"/>
    <property type="match status" value="1"/>
</dbReference>
<dbReference type="Proteomes" id="UP000267821">
    <property type="component" value="Unassembled WGS sequence"/>
</dbReference>
<comment type="similarity">
    <text evidence="1">Belongs to the MT-A70-like family.</text>
</comment>
<dbReference type="InterPro" id="IPR007757">
    <property type="entry name" value="MT-A70-like"/>
</dbReference>
<evidence type="ECO:0000256" key="1">
    <source>
        <dbReference type="PROSITE-ProRule" id="PRU00489"/>
    </source>
</evidence>
<name>A0A3N4LD52_9PEZI</name>
<accession>A0A3N4LD52</accession>
<dbReference type="GO" id="GO:0032259">
    <property type="term" value="P:methylation"/>
    <property type="evidence" value="ECO:0007669"/>
    <property type="project" value="InterPro"/>
</dbReference>
<dbReference type="Pfam" id="PF05063">
    <property type="entry name" value="MT-A70"/>
    <property type="match status" value="1"/>
</dbReference>
<dbReference type="InterPro" id="IPR029063">
    <property type="entry name" value="SAM-dependent_MTases_sf"/>
</dbReference>
<dbReference type="PROSITE" id="PS51143">
    <property type="entry name" value="MT_A70"/>
    <property type="match status" value="1"/>
</dbReference>
<dbReference type="AlphaFoldDB" id="A0A3N4LD52"/>
<dbReference type="PROSITE" id="PS00092">
    <property type="entry name" value="N6_MTASE"/>
    <property type="match status" value="1"/>
</dbReference>
<evidence type="ECO:0000256" key="2">
    <source>
        <dbReference type="SAM" id="MobiDB-lite"/>
    </source>
</evidence>
<sequence length="409" mass="46587">MEHQQQQSLLYASPDRSVILLDIPASISGSSPLRLLSVDPLAAPHILPEPKDPTFVFNQELLDIHNTLREAIVAALDKIRKEHGQDWCLERKTRAIDTHGPLFPFMTHGFKSNLGLLQSPSDEPLDISEYEAGASFDITDIYQSIIRNSSHHYHSLTITTASVDTHNFIIPPRSSFLLAPVQSSIGIWSKYATNVGLFDFILLDPPWPNRSAERSKFAYDTLPNHKDLLLLPLESSLRENGVVGVWVTNKPKWRQFVHQRLFPKWGLEYAGEWIWLKVTKSGEPIFNLDSVMRKPYELLLFGRKPLSRKQLAVDNKWRRGNDGERFPSPIVEGSRGSSPQPRVSRMPQKVVVAVPDLHSRKPCLKDLIKSFMPMNYTACEIFGRHLVEGWFTWGDESIKFNASEHWVPA</sequence>
<dbReference type="STRING" id="1051890.A0A3N4LD52"/>
<dbReference type="GO" id="GO:0003676">
    <property type="term" value="F:nucleic acid binding"/>
    <property type="evidence" value="ECO:0007669"/>
    <property type="project" value="InterPro"/>
</dbReference>
<feature type="region of interest" description="Disordered" evidence="2">
    <location>
        <begin position="324"/>
        <end position="343"/>
    </location>
</feature>
<dbReference type="EMBL" id="ML121589">
    <property type="protein sequence ID" value="RPB19399.1"/>
    <property type="molecule type" value="Genomic_DNA"/>
</dbReference>
<dbReference type="SUPFAM" id="SSF53335">
    <property type="entry name" value="S-adenosyl-L-methionine-dependent methyltransferases"/>
    <property type="match status" value="1"/>
</dbReference>